<dbReference type="SUPFAM" id="SSF51338">
    <property type="entry name" value="Composite domain of metallo-dependent hydrolases"/>
    <property type="match status" value="1"/>
</dbReference>
<proteinExistence type="predicted"/>
<reference evidence="3" key="1">
    <citation type="journal article" date="2019" name="Int. J. Syst. Evol. Microbiol.">
        <title>The Global Catalogue of Microorganisms (GCM) 10K type strain sequencing project: providing services to taxonomists for standard genome sequencing and annotation.</title>
        <authorList>
            <consortium name="The Broad Institute Genomics Platform"/>
            <consortium name="The Broad Institute Genome Sequencing Center for Infectious Disease"/>
            <person name="Wu L."/>
            <person name="Ma J."/>
        </authorList>
    </citation>
    <scope>NUCLEOTIDE SEQUENCE [LARGE SCALE GENOMIC DNA]</scope>
    <source>
        <strain evidence="3">CCUG 59129</strain>
    </source>
</reference>
<organism evidence="2 3">
    <name type="scientific">Paenibacillus chungangensis</name>
    <dbReference type="NCBI Taxonomy" id="696535"/>
    <lineage>
        <taxon>Bacteria</taxon>
        <taxon>Bacillati</taxon>
        <taxon>Bacillota</taxon>
        <taxon>Bacilli</taxon>
        <taxon>Bacillales</taxon>
        <taxon>Paenibacillaceae</taxon>
        <taxon>Paenibacillus</taxon>
    </lineage>
</organism>
<dbReference type="Pfam" id="PF01979">
    <property type="entry name" value="Amidohydro_1"/>
    <property type="match status" value="1"/>
</dbReference>
<dbReference type="InterPro" id="IPR051781">
    <property type="entry name" value="Metallo-dep_Hydrolase"/>
</dbReference>
<dbReference type="NCBIfam" id="NF011990">
    <property type="entry name" value="PRK15446.2-6"/>
    <property type="match status" value="1"/>
</dbReference>
<dbReference type="Proteomes" id="UP001596989">
    <property type="component" value="Unassembled WGS sequence"/>
</dbReference>
<evidence type="ECO:0000313" key="3">
    <source>
        <dbReference type="Proteomes" id="UP001596989"/>
    </source>
</evidence>
<evidence type="ECO:0000313" key="2">
    <source>
        <dbReference type="EMBL" id="MFD0961166.1"/>
    </source>
</evidence>
<protein>
    <submittedName>
        <fullName evidence="2">Alpha-D-ribose 1-methylphosphonate 5-triphosphate diphosphatase</fullName>
        <ecNumber evidence="2">3.6.1.63</ecNumber>
    </submittedName>
</protein>
<name>A0ABW3HUH0_9BACL</name>
<keyword evidence="2" id="KW-0378">Hydrolase</keyword>
<dbReference type="InterPro" id="IPR006680">
    <property type="entry name" value="Amidohydro-rel"/>
</dbReference>
<dbReference type="PANTHER" id="PTHR43135">
    <property type="entry name" value="ALPHA-D-RIBOSE 1-METHYLPHOSPHONATE 5-TRIPHOSPHATE DIPHOSPHATASE"/>
    <property type="match status" value="1"/>
</dbReference>
<sequence length="407" mass="44700">MEAAINVQPYDDITVPILIENGTVVLQNEVVQGVAVAVEGAIVSALLNDDEEIKAWKMKRPNALLVDASEKYVLPGLIDIHCDAIEKEVQPRPGTLFPTPLALMEFERKLPLHGITTMYHSLSLGTGFSLRGVHLLTDMVNQIQRHRRGSVYVRNRIHLRYEISFHDGRDILEKLLDEENVHYLSFMDHSPGQGQYRKPGSFQRYVMKNQGVTVDEVAVIVDELMERRKRVDYTWLKSIVQKAASQGIAIASHDDDSPELVARQQDLGVTVSEFPINLETARYAAESGMYVCVGAPNVVRGSSHDDNLRAVDAIKAGAAHILCSDYHPSSLLAAIFKLANEGTAELPAAVAMASLRPAEAMGLQQKLGSIATGKAADLILVELFQGMPRVTNTIVGGSLVYSACTRH</sequence>
<gene>
    <name evidence="2" type="ORF">ACFQ2I_17595</name>
</gene>
<feature type="domain" description="Amidohydrolase-related" evidence="1">
    <location>
        <begin position="234"/>
        <end position="400"/>
    </location>
</feature>
<evidence type="ECO:0000259" key="1">
    <source>
        <dbReference type="Pfam" id="PF01979"/>
    </source>
</evidence>
<dbReference type="InterPro" id="IPR011059">
    <property type="entry name" value="Metal-dep_hydrolase_composite"/>
</dbReference>
<comment type="caution">
    <text evidence="2">The sequence shown here is derived from an EMBL/GenBank/DDBJ whole genome shotgun (WGS) entry which is preliminary data.</text>
</comment>
<dbReference type="InterPro" id="IPR032466">
    <property type="entry name" value="Metal_Hydrolase"/>
</dbReference>
<dbReference type="NCBIfam" id="NF011984">
    <property type="entry name" value="PRK15446.1-5"/>
    <property type="match status" value="1"/>
</dbReference>
<keyword evidence="3" id="KW-1185">Reference proteome</keyword>
<dbReference type="Gene3D" id="2.30.40.10">
    <property type="entry name" value="Urease, subunit C, domain 1"/>
    <property type="match status" value="2"/>
</dbReference>
<dbReference type="SUPFAM" id="SSF51556">
    <property type="entry name" value="Metallo-dependent hydrolases"/>
    <property type="match status" value="1"/>
</dbReference>
<dbReference type="EC" id="3.6.1.63" evidence="2"/>
<dbReference type="PANTHER" id="PTHR43135:SF3">
    <property type="entry name" value="ALPHA-D-RIBOSE 1-METHYLPHOSPHONATE 5-TRIPHOSPHATE DIPHOSPHATASE"/>
    <property type="match status" value="1"/>
</dbReference>
<dbReference type="EMBL" id="JBHTJZ010000033">
    <property type="protein sequence ID" value="MFD0961166.1"/>
    <property type="molecule type" value="Genomic_DNA"/>
</dbReference>
<dbReference type="NCBIfam" id="NF011987">
    <property type="entry name" value="PRK15446.2-3"/>
    <property type="match status" value="1"/>
</dbReference>
<dbReference type="InterPro" id="IPR012696">
    <property type="entry name" value="PhnM"/>
</dbReference>
<accession>A0ABW3HUH0</accession>
<dbReference type="PIRSF" id="PIRSF038971">
    <property type="entry name" value="PhnM"/>
    <property type="match status" value="1"/>
</dbReference>
<dbReference type="RefSeq" id="WP_377566471.1">
    <property type="nucleotide sequence ID" value="NZ_JBHTJZ010000033.1"/>
</dbReference>
<dbReference type="GO" id="GO:0016787">
    <property type="term" value="F:hydrolase activity"/>
    <property type="evidence" value="ECO:0007669"/>
    <property type="project" value="UniProtKB-KW"/>
</dbReference>